<protein>
    <submittedName>
        <fullName evidence="10">HAMP domain-containing protein</fullName>
    </submittedName>
</protein>
<keyword evidence="4 6" id="KW-0807">Transducer</keyword>
<comment type="subcellular location">
    <subcellularLocation>
        <location evidence="1">Cell membrane</location>
    </subcellularLocation>
</comment>
<evidence type="ECO:0000259" key="8">
    <source>
        <dbReference type="PROSITE" id="PS50111"/>
    </source>
</evidence>
<organism evidence="10 11">
    <name type="scientific">Bacillus infantis</name>
    <dbReference type="NCBI Taxonomy" id="324767"/>
    <lineage>
        <taxon>Bacteria</taxon>
        <taxon>Bacillati</taxon>
        <taxon>Bacillota</taxon>
        <taxon>Bacilli</taxon>
        <taxon>Bacillales</taxon>
        <taxon>Bacillaceae</taxon>
        <taxon>Bacillus</taxon>
    </lineage>
</organism>
<accession>A0A5D4R3N2</accession>
<dbReference type="SUPFAM" id="SSF58104">
    <property type="entry name" value="Methyl-accepting chemotaxis protein (MCP) signaling domain"/>
    <property type="match status" value="1"/>
</dbReference>
<dbReference type="RefSeq" id="WP_148976482.1">
    <property type="nucleotide sequence ID" value="NZ_VTER01000012.1"/>
</dbReference>
<keyword evidence="3 7" id="KW-0472">Membrane</keyword>
<evidence type="ECO:0000256" key="3">
    <source>
        <dbReference type="ARBA" id="ARBA00023136"/>
    </source>
</evidence>
<feature type="domain" description="Methyl-accepting transducer" evidence="8">
    <location>
        <begin position="300"/>
        <end position="550"/>
    </location>
</feature>
<comment type="similarity">
    <text evidence="5">Belongs to the methyl-accepting chemotaxis (MCP) protein family.</text>
</comment>
<dbReference type="Gene3D" id="1.10.287.950">
    <property type="entry name" value="Methyl-accepting chemotaxis protein"/>
    <property type="match status" value="1"/>
</dbReference>
<dbReference type="GO" id="GO:0007165">
    <property type="term" value="P:signal transduction"/>
    <property type="evidence" value="ECO:0007669"/>
    <property type="project" value="UniProtKB-KW"/>
</dbReference>
<evidence type="ECO:0000313" key="10">
    <source>
        <dbReference type="EMBL" id="TYS44282.1"/>
    </source>
</evidence>
<gene>
    <name evidence="10" type="ORF">FZD51_20625</name>
</gene>
<dbReference type="PROSITE" id="PS50111">
    <property type="entry name" value="CHEMOTAXIS_TRANSDUC_2"/>
    <property type="match status" value="1"/>
</dbReference>
<dbReference type="PANTHER" id="PTHR32089:SF112">
    <property type="entry name" value="LYSOZYME-LIKE PROTEIN-RELATED"/>
    <property type="match status" value="1"/>
</dbReference>
<dbReference type="Gene3D" id="6.10.340.10">
    <property type="match status" value="1"/>
</dbReference>
<dbReference type="PANTHER" id="PTHR32089">
    <property type="entry name" value="METHYL-ACCEPTING CHEMOTAXIS PROTEIN MCPB"/>
    <property type="match status" value="1"/>
</dbReference>
<dbReference type="SMART" id="SM00283">
    <property type="entry name" value="MA"/>
    <property type="match status" value="1"/>
</dbReference>
<dbReference type="PROSITE" id="PS50885">
    <property type="entry name" value="HAMP"/>
    <property type="match status" value="1"/>
</dbReference>
<evidence type="ECO:0000256" key="5">
    <source>
        <dbReference type="ARBA" id="ARBA00029447"/>
    </source>
</evidence>
<evidence type="ECO:0000313" key="11">
    <source>
        <dbReference type="Proteomes" id="UP000322139"/>
    </source>
</evidence>
<dbReference type="SMART" id="SM00304">
    <property type="entry name" value="HAMP"/>
    <property type="match status" value="1"/>
</dbReference>
<evidence type="ECO:0000256" key="4">
    <source>
        <dbReference type="ARBA" id="ARBA00023224"/>
    </source>
</evidence>
<evidence type="ECO:0000256" key="1">
    <source>
        <dbReference type="ARBA" id="ARBA00004236"/>
    </source>
</evidence>
<proteinExistence type="inferred from homology"/>
<dbReference type="InterPro" id="IPR004089">
    <property type="entry name" value="MCPsignal_dom"/>
</dbReference>
<evidence type="ECO:0000256" key="6">
    <source>
        <dbReference type="PROSITE-ProRule" id="PRU00284"/>
    </source>
</evidence>
<feature type="domain" description="HAMP" evidence="9">
    <location>
        <begin position="228"/>
        <end position="281"/>
    </location>
</feature>
<dbReference type="EMBL" id="VTER01000012">
    <property type="protein sequence ID" value="TYS44282.1"/>
    <property type="molecule type" value="Genomic_DNA"/>
</dbReference>
<dbReference type="Proteomes" id="UP000322139">
    <property type="component" value="Unassembled WGS sequence"/>
</dbReference>
<keyword evidence="7" id="KW-0812">Transmembrane</keyword>
<keyword evidence="2" id="KW-1003">Cell membrane</keyword>
<dbReference type="InterPro" id="IPR003660">
    <property type="entry name" value="HAMP_dom"/>
</dbReference>
<comment type="caution">
    <text evidence="10">The sequence shown here is derived from an EMBL/GenBank/DDBJ whole genome shotgun (WGS) entry which is preliminary data.</text>
</comment>
<feature type="transmembrane region" description="Helical" evidence="7">
    <location>
        <begin position="204"/>
        <end position="227"/>
    </location>
</feature>
<reference evidence="10 11" key="1">
    <citation type="submission" date="2019-08" db="EMBL/GenBank/DDBJ databases">
        <title>Bacillus genomes from the desert of Cuatro Cienegas, Coahuila.</title>
        <authorList>
            <person name="Olmedo-Alvarez G."/>
        </authorList>
    </citation>
    <scope>NUCLEOTIDE SEQUENCE [LARGE SCALE GENOMIC DNA]</scope>
    <source>
        <strain evidence="10 11">CH446_14T</strain>
    </source>
</reference>
<keyword evidence="7" id="KW-1133">Transmembrane helix</keyword>
<dbReference type="AlphaFoldDB" id="A0A5D4R3N2"/>
<dbReference type="Pfam" id="PF00672">
    <property type="entry name" value="HAMP"/>
    <property type="match status" value="1"/>
</dbReference>
<dbReference type="GO" id="GO:0005886">
    <property type="term" value="C:plasma membrane"/>
    <property type="evidence" value="ECO:0007669"/>
    <property type="project" value="UniProtKB-SubCell"/>
</dbReference>
<evidence type="ECO:0000259" key="9">
    <source>
        <dbReference type="PROSITE" id="PS50885"/>
    </source>
</evidence>
<sequence>MAKTSQYFIKLKKAGKRFAKPLQNMKLSMIGKNLMARMPLQFRLLFLTLGLLIAAISAVAYISYEKSKDTAIELMEQRLERETKTFYQLAQNLMFIYVGKEDEFSKKVNQVLKGQEAELAKDGLHGEYFLISEGKAEAFDVSKKSSLKFPENLLAGIQETKTGIAHENLNGQEYTLSYHNVQELNGVFLIAIPQEQYLHNVYDMASYILIAAIASIVAAALLILLLVRSITGPLNTLRDVMKLARKGNLDIKAESRTTIPEITSLIKSFHSMMGQMRELIIRISDTSRDLTWTGADLQEISGLVLEEQEHLYEAIRMVRAGAEETAGSSEKSIQLFQEMKNSIESISRMMGSMTASASSMNTSASEGEDSIRELVHTVRNYEKEFKAVSASVQEVRDYSDKIAQVVTLIQDIAGQTKLLALNAAIEAARAGESGKGFAVVADEVRKLAEQSSKAAENITGTIAEMESISAKASDGFQGMQENFEIHLEAAEKSRNTFDVLMREISSVSMMIKESEKGLAVLNGILPEAEATAEGFTSVSQETLASAEQMISASDEQAAKTKKSHDAGESLISLSGSLAETISLFKY</sequence>
<evidence type="ECO:0000256" key="7">
    <source>
        <dbReference type="SAM" id="Phobius"/>
    </source>
</evidence>
<name>A0A5D4R3N2_9BACI</name>
<dbReference type="Pfam" id="PF00015">
    <property type="entry name" value="MCPsignal"/>
    <property type="match status" value="1"/>
</dbReference>
<evidence type="ECO:0000256" key="2">
    <source>
        <dbReference type="ARBA" id="ARBA00022475"/>
    </source>
</evidence>